<feature type="compositionally biased region" description="Polar residues" evidence="1">
    <location>
        <begin position="1"/>
        <end position="18"/>
    </location>
</feature>
<name>A0A3M5QS23_9PSED</name>
<dbReference type="AlphaFoldDB" id="A0A3M5QS23"/>
<accession>A0A3M5QS23</accession>
<reference evidence="3 4" key="1">
    <citation type="submission" date="2018-08" db="EMBL/GenBank/DDBJ databases">
        <title>Recombination of ecologically and evolutionarily significant loci maintains genetic cohesion in the Pseudomonas syringae species complex.</title>
        <authorList>
            <person name="Dillon M."/>
            <person name="Thakur S."/>
            <person name="Almeida R.N.D."/>
            <person name="Weir B.S."/>
            <person name="Guttman D.S."/>
        </authorList>
    </citation>
    <scope>NUCLEOTIDE SEQUENCE [LARGE SCALE GENOMIC DNA]</scope>
    <source>
        <strain evidence="3 4">ICMP 9829</strain>
    </source>
</reference>
<comment type="caution">
    <text evidence="3">The sequence shown here is derived from an EMBL/GenBank/DDBJ whole genome shotgun (WGS) entry which is preliminary data.</text>
</comment>
<dbReference type="InterPro" id="IPR054555">
    <property type="entry name" value="T3SS_HopBF1-like"/>
</dbReference>
<dbReference type="RefSeq" id="WP_259640852.1">
    <property type="nucleotide sequence ID" value="NZ_RBRV01000292.1"/>
</dbReference>
<evidence type="ECO:0000259" key="2">
    <source>
        <dbReference type="Pfam" id="PF26324"/>
    </source>
</evidence>
<protein>
    <recommendedName>
        <fullName evidence="2">Type III secretion system effector HopBF1-like domain-containing protein</fullName>
    </recommendedName>
</protein>
<evidence type="ECO:0000256" key="1">
    <source>
        <dbReference type="SAM" id="MobiDB-lite"/>
    </source>
</evidence>
<proteinExistence type="predicted"/>
<evidence type="ECO:0000313" key="3">
    <source>
        <dbReference type="EMBL" id="RMT99531.1"/>
    </source>
</evidence>
<feature type="domain" description="Type III secretion system effector HopBF1-like" evidence="2">
    <location>
        <begin position="61"/>
        <end position="236"/>
    </location>
</feature>
<gene>
    <name evidence="3" type="ORF">ALP36_200001</name>
</gene>
<dbReference type="NCBIfam" id="NF035942">
    <property type="entry name" value="T3SS_eff_HopBF1"/>
    <property type="match status" value="1"/>
</dbReference>
<dbReference type="Pfam" id="PF26324">
    <property type="entry name" value="HopBF1_kinase"/>
    <property type="match status" value="1"/>
</dbReference>
<dbReference type="Proteomes" id="UP000274212">
    <property type="component" value="Unassembled WGS sequence"/>
</dbReference>
<organism evidence="3 4">
    <name type="scientific">Pseudomonas syringae pv. coriandricola</name>
    <dbReference type="NCBI Taxonomy" id="264453"/>
    <lineage>
        <taxon>Bacteria</taxon>
        <taxon>Pseudomonadati</taxon>
        <taxon>Pseudomonadota</taxon>
        <taxon>Gammaproteobacteria</taxon>
        <taxon>Pseudomonadales</taxon>
        <taxon>Pseudomonadaceae</taxon>
        <taxon>Pseudomonas</taxon>
    </lineage>
</organism>
<sequence>MNTSTSLEPNSPQASLTAQDRDDSACESHTRTVAYTAVTIMPIVSNATSIQRHPNIQDVAAPTEFTSIPSVGEKLGSGSQKDVYHSRQDPRQCICLIRPGTTGIISGSDYAAKELKMTKHLKNLGFPVVDAHSLVKYDNKVGIAKDYIHHALDSEDVIHNRKHIPTDVAFNNNVLKDCDEIISRLRTYNLHIEDLQFLIDGYGRVRINDPRDVIRSSPEKNIAKVRELRAIALNNLLDDDD</sequence>
<dbReference type="EMBL" id="RBTT01000505">
    <property type="protein sequence ID" value="RMT99531.1"/>
    <property type="molecule type" value="Genomic_DNA"/>
</dbReference>
<evidence type="ECO:0000313" key="4">
    <source>
        <dbReference type="Proteomes" id="UP000274212"/>
    </source>
</evidence>
<dbReference type="CDD" id="cd20900">
    <property type="entry name" value="HopBF1"/>
    <property type="match status" value="1"/>
</dbReference>
<feature type="region of interest" description="Disordered" evidence="1">
    <location>
        <begin position="1"/>
        <end position="25"/>
    </location>
</feature>